<sequence length="82" mass="9663">MSKLSRDEFNKDFKEALEQADSEFENKWPIQKRVEELATEINSSKDLGEQLLAIYTQATTESNLYTDFVVKKMLEHYLKIDE</sequence>
<organism evidence="1">
    <name type="scientific">Lactobacillus phage G2-Guo</name>
    <dbReference type="NCBI Taxonomy" id="3155564"/>
    <lineage>
        <taxon>Viruses</taxon>
    </lineage>
</organism>
<proteinExistence type="predicted"/>
<reference evidence="1" key="1">
    <citation type="submission" date="2024-05" db="EMBL/GenBank/DDBJ databases">
        <authorList>
            <person name="Guo T.T."/>
            <person name="Zhang Y."/>
            <person name="Kong J."/>
        </authorList>
    </citation>
    <scope>NUCLEOTIDE SEQUENCE</scope>
</reference>
<name>A0AAU7PFS5_9VIRU</name>
<accession>A0AAU7PFS5</accession>
<evidence type="ECO:0000313" key="1">
    <source>
        <dbReference type="EMBL" id="XBS48994.1"/>
    </source>
</evidence>
<dbReference type="EMBL" id="PP779550">
    <property type="protein sequence ID" value="XBS48994.1"/>
    <property type="molecule type" value="Genomic_DNA"/>
</dbReference>
<protein>
    <submittedName>
        <fullName evidence="1">Uncharacterized protein</fullName>
    </submittedName>
</protein>
<gene>
    <name evidence="1" type="ORF">G200020</name>
</gene>